<proteinExistence type="predicted"/>
<reference evidence="1" key="2">
    <citation type="submission" date="2016-06" db="EMBL/GenBank/DDBJ databases">
        <title>The genome of a short-lived fish provides insights into sex chromosome evolution and the genetic control of aging.</title>
        <authorList>
            <person name="Reichwald K."/>
            <person name="Felder M."/>
            <person name="Petzold A."/>
            <person name="Koch P."/>
            <person name="Groth M."/>
            <person name="Platzer M."/>
        </authorList>
    </citation>
    <scope>NUCLEOTIDE SEQUENCE</scope>
    <source>
        <tissue evidence="1">Brain</tissue>
    </source>
</reference>
<organism evidence="1">
    <name type="scientific">Nothobranchius furzeri</name>
    <name type="common">Turquoise killifish</name>
    <dbReference type="NCBI Taxonomy" id="105023"/>
    <lineage>
        <taxon>Eukaryota</taxon>
        <taxon>Metazoa</taxon>
        <taxon>Chordata</taxon>
        <taxon>Craniata</taxon>
        <taxon>Vertebrata</taxon>
        <taxon>Euteleostomi</taxon>
        <taxon>Actinopterygii</taxon>
        <taxon>Neopterygii</taxon>
        <taxon>Teleostei</taxon>
        <taxon>Neoteleostei</taxon>
        <taxon>Acanthomorphata</taxon>
        <taxon>Ovalentaria</taxon>
        <taxon>Atherinomorphae</taxon>
        <taxon>Cyprinodontiformes</taxon>
        <taxon>Nothobranchiidae</taxon>
        <taxon>Nothobranchius</taxon>
    </lineage>
</organism>
<sequence>MSSFPPAAKCNILDVSQKQSNAVIKL</sequence>
<evidence type="ECO:0000313" key="1">
    <source>
        <dbReference type="EMBL" id="SBP44462.1"/>
    </source>
</evidence>
<name>A0A1A7ZNN9_NOTFU</name>
<gene>
    <name evidence="1" type="primary">Nfu_g_1_023188</name>
</gene>
<reference evidence="1" key="1">
    <citation type="submission" date="2016-05" db="EMBL/GenBank/DDBJ databases">
        <authorList>
            <person name="Lavstsen T."/>
            <person name="Jespersen J.S."/>
        </authorList>
    </citation>
    <scope>NUCLEOTIDE SEQUENCE</scope>
    <source>
        <tissue evidence="1">Brain</tissue>
    </source>
</reference>
<protein>
    <submittedName>
        <fullName evidence="1">Uncharacterized protein</fullName>
    </submittedName>
</protein>
<dbReference type="AlphaFoldDB" id="A0A1A7ZNN9"/>
<dbReference type="EMBL" id="HADY01005977">
    <property type="protein sequence ID" value="SBP44462.1"/>
    <property type="molecule type" value="Transcribed_RNA"/>
</dbReference>
<accession>A0A1A7ZNN9</accession>